<dbReference type="PROSITE" id="PS50977">
    <property type="entry name" value="HTH_TETR_2"/>
    <property type="match status" value="1"/>
</dbReference>
<dbReference type="Proteomes" id="UP000628775">
    <property type="component" value="Unassembled WGS sequence"/>
</dbReference>
<dbReference type="AlphaFoldDB" id="A0A8J3DZZ5"/>
<proteinExistence type="predicted"/>
<sequence length="194" mass="22321">METDEKILDSAILLMASKGYKAVTIKEIAAHASVSEMTVYRQFGNKQNILDAIITKFQYASSLKEQLEKELTYDLEHDLLLYSIIYQNYMIKNKQIYMISVLERNTMPDLHLTLHKNVEEIQQFLLDYFRKMQSQGKLIKGNVDSFVALFMRFNYGHFVSETLLGFSNIPISNEEFLKDSISALVTGLTPKASN</sequence>
<name>A0A8J3DZZ5_9BACL</name>
<dbReference type="SUPFAM" id="SSF46689">
    <property type="entry name" value="Homeodomain-like"/>
    <property type="match status" value="1"/>
</dbReference>
<evidence type="ECO:0000313" key="5">
    <source>
        <dbReference type="Proteomes" id="UP000628775"/>
    </source>
</evidence>
<reference evidence="4" key="2">
    <citation type="submission" date="2020-09" db="EMBL/GenBank/DDBJ databases">
        <authorList>
            <person name="Sun Q."/>
            <person name="Zhou Y."/>
        </authorList>
    </citation>
    <scope>NUCLEOTIDE SEQUENCE</scope>
    <source>
        <strain evidence="4">CGMCC 1.15371</strain>
    </source>
</reference>
<dbReference type="PRINTS" id="PR00455">
    <property type="entry name" value="HTHTETR"/>
</dbReference>
<dbReference type="InterPro" id="IPR050109">
    <property type="entry name" value="HTH-type_TetR-like_transc_reg"/>
</dbReference>
<comment type="caution">
    <text evidence="4">The sequence shown here is derived from an EMBL/GenBank/DDBJ whole genome shotgun (WGS) entry which is preliminary data.</text>
</comment>
<organism evidence="4 5">
    <name type="scientific">Pullulanibacillus camelliae</name>
    <dbReference type="NCBI Taxonomy" id="1707096"/>
    <lineage>
        <taxon>Bacteria</taxon>
        <taxon>Bacillati</taxon>
        <taxon>Bacillota</taxon>
        <taxon>Bacilli</taxon>
        <taxon>Bacillales</taxon>
        <taxon>Sporolactobacillaceae</taxon>
        <taxon>Pullulanibacillus</taxon>
    </lineage>
</organism>
<keyword evidence="5" id="KW-1185">Reference proteome</keyword>
<feature type="domain" description="HTH tetR-type" evidence="3">
    <location>
        <begin position="1"/>
        <end position="61"/>
    </location>
</feature>
<dbReference type="GO" id="GO:0000976">
    <property type="term" value="F:transcription cis-regulatory region binding"/>
    <property type="evidence" value="ECO:0007669"/>
    <property type="project" value="TreeGrafter"/>
</dbReference>
<dbReference type="GO" id="GO:0003700">
    <property type="term" value="F:DNA-binding transcription factor activity"/>
    <property type="evidence" value="ECO:0007669"/>
    <property type="project" value="TreeGrafter"/>
</dbReference>
<evidence type="ECO:0000256" key="2">
    <source>
        <dbReference type="PROSITE-ProRule" id="PRU00335"/>
    </source>
</evidence>
<evidence type="ECO:0000259" key="3">
    <source>
        <dbReference type="PROSITE" id="PS50977"/>
    </source>
</evidence>
<gene>
    <name evidence="4" type="ORF">GCM10011391_39170</name>
</gene>
<evidence type="ECO:0000313" key="4">
    <source>
        <dbReference type="EMBL" id="GGE56363.1"/>
    </source>
</evidence>
<dbReference type="EMBL" id="BMIR01000035">
    <property type="protein sequence ID" value="GGE56363.1"/>
    <property type="molecule type" value="Genomic_DNA"/>
</dbReference>
<dbReference type="PANTHER" id="PTHR30055">
    <property type="entry name" value="HTH-TYPE TRANSCRIPTIONAL REGULATOR RUTR"/>
    <property type="match status" value="1"/>
</dbReference>
<reference evidence="4" key="1">
    <citation type="journal article" date="2014" name="Int. J. Syst. Evol. Microbiol.">
        <title>Complete genome sequence of Corynebacterium casei LMG S-19264T (=DSM 44701T), isolated from a smear-ripened cheese.</title>
        <authorList>
            <consortium name="US DOE Joint Genome Institute (JGI-PGF)"/>
            <person name="Walter F."/>
            <person name="Albersmeier A."/>
            <person name="Kalinowski J."/>
            <person name="Ruckert C."/>
        </authorList>
    </citation>
    <scope>NUCLEOTIDE SEQUENCE</scope>
    <source>
        <strain evidence="4">CGMCC 1.15371</strain>
    </source>
</reference>
<keyword evidence="1 2" id="KW-0238">DNA-binding</keyword>
<evidence type="ECO:0000256" key="1">
    <source>
        <dbReference type="ARBA" id="ARBA00023125"/>
    </source>
</evidence>
<feature type="DNA-binding region" description="H-T-H motif" evidence="2">
    <location>
        <begin position="24"/>
        <end position="43"/>
    </location>
</feature>
<dbReference type="Pfam" id="PF00440">
    <property type="entry name" value="TetR_N"/>
    <property type="match status" value="1"/>
</dbReference>
<dbReference type="InterPro" id="IPR001647">
    <property type="entry name" value="HTH_TetR"/>
</dbReference>
<accession>A0A8J3DZZ5</accession>
<dbReference type="Gene3D" id="1.10.357.10">
    <property type="entry name" value="Tetracycline Repressor, domain 2"/>
    <property type="match status" value="1"/>
</dbReference>
<dbReference type="RefSeq" id="WP_188698925.1">
    <property type="nucleotide sequence ID" value="NZ_BMIR01000035.1"/>
</dbReference>
<dbReference type="InterPro" id="IPR009057">
    <property type="entry name" value="Homeodomain-like_sf"/>
</dbReference>
<protein>
    <recommendedName>
        <fullName evidence="3">HTH tetR-type domain-containing protein</fullName>
    </recommendedName>
</protein>
<dbReference type="PANTHER" id="PTHR30055:SF226">
    <property type="entry name" value="HTH-TYPE TRANSCRIPTIONAL REGULATOR PKSA"/>
    <property type="match status" value="1"/>
</dbReference>